<evidence type="ECO:0000313" key="3">
    <source>
        <dbReference type="Proteomes" id="UP000800097"/>
    </source>
</evidence>
<organism evidence="2 3">
    <name type="scientific">Westerdykella ornata</name>
    <dbReference type="NCBI Taxonomy" id="318751"/>
    <lineage>
        <taxon>Eukaryota</taxon>
        <taxon>Fungi</taxon>
        <taxon>Dikarya</taxon>
        <taxon>Ascomycota</taxon>
        <taxon>Pezizomycotina</taxon>
        <taxon>Dothideomycetes</taxon>
        <taxon>Pleosporomycetidae</taxon>
        <taxon>Pleosporales</taxon>
        <taxon>Sporormiaceae</taxon>
        <taxon>Westerdykella</taxon>
    </lineage>
</organism>
<feature type="compositionally biased region" description="Basic and acidic residues" evidence="1">
    <location>
        <begin position="1"/>
        <end position="16"/>
    </location>
</feature>
<evidence type="ECO:0000313" key="2">
    <source>
        <dbReference type="EMBL" id="KAF2274401.1"/>
    </source>
</evidence>
<dbReference type="RefSeq" id="XP_033651940.1">
    <property type="nucleotide sequence ID" value="XM_033793096.1"/>
</dbReference>
<dbReference type="GeneID" id="54546271"/>
<feature type="region of interest" description="Disordered" evidence="1">
    <location>
        <begin position="1"/>
        <end position="27"/>
    </location>
</feature>
<dbReference type="AlphaFoldDB" id="A0A6A6JCW1"/>
<dbReference type="Proteomes" id="UP000800097">
    <property type="component" value="Unassembled WGS sequence"/>
</dbReference>
<protein>
    <submittedName>
        <fullName evidence="2">Uncharacterized protein</fullName>
    </submittedName>
</protein>
<name>A0A6A6JCW1_WESOR</name>
<gene>
    <name evidence="2" type="ORF">EI97DRAFT_128073</name>
</gene>
<accession>A0A6A6JCW1</accession>
<evidence type="ECO:0000256" key="1">
    <source>
        <dbReference type="SAM" id="MobiDB-lite"/>
    </source>
</evidence>
<dbReference type="EMBL" id="ML986503">
    <property type="protein sequence ID" value="KAF2274401.1"/>
    <property type="molecule type" value="Genomic_DNA"/>
</dbReference>
<keyword evidence="3" id="KW-1185">Reference proteome</keyword>
<sequence length="163" mass="18113">MWDTRLGSDRYKEQRVTDGLGDSRGTGEDCCEEAGRELGALVGRRACAMRGTEIVDGRHLGREKKGAAHADYAVGESQNNSIMSQTEFALEGAFGVVCRAHTALSSHDPCAEPHFVLCRFRARYTQDGVDLYALTNTTPGMLVHEGRTCMKRQYYQSLYRKAE</sequence>
<proteinExistence type="predicted"/>
<reference evidence="2" key="1">
    <citation type="journal article" date="2020" name="Stud. Mycol.">
        <title>101 Dothideomycetes genomes: a test case for predicting lifestyles and emergence of pathogens.</title>
        <authorList>
            <person name="Haridas S."/>
            <person name="Albert R."/>
            <person name="Binder M."/>
            <person name="Bloem J."/>
            <person name="Labutti K."/>
            <person name="Salamov A."/>
            <person name="Andreopoulos B."/>
            <person name="Baker S."/>
            <person name="Barry K."/>
            <person name="Bills G."/>
            <person name="Bluhm B."/>
            <person name="Cannon C."/>
            <person name="Castanera R."/>
            <person name="Culley D."/>
            <person name="Daum C."/>
            <person name="Ezra D."/>
            <person name="Gonzalez J."/>
            <person name="Henrissat B."/>
            <person name="Kuo A."/>
            <person name="Liang C."/>
            <person name="Lipzen A."/>
            <person name="Lutzoni F."/>
            <person name="Magnuson J."/>
            <person name="Mondo S."/>
            <person name="Nolan M."/>
            <person name="Ohm R."/>
            <person name="Pangilinan J."/>
            <person name="Park H.-J."/>
            <person name="Ramirez L."/>
            <person name="Alfaro M."/>
            <person name="Sun H."/>
            <person name="Tritt A."/>
            <person name="Yoshinaga Y."/>
            <person name="Zwiers L.-H."/>
            <person name="Turgeon B."/>
            <person name="Goodwin S."/>
            <person name="Spatafora J."/>
            <person name="Crous P."/>
            <person name="Grigoriev I."/>
        </authorList>
    </citation>
    <scope>NUCLEOTIDE SEQUENCE</scope>
    <source>
        <strain evidence="2">CBS 379.55</strain>
    </source>
</reference>